<reference evidence="11 12" key="1">
    <citation type="submission" date="2020-08" db="EMBL/GenBank/DDBJ databases">
        <authorList>
            <person name="Hejnol A."/>
        </authorList>
    </citation>
    <scope>NUCLEOTIDE SEQUENCE [LARGE SCALE GENOMIC DNA]</scope>
</reference>
<dbReference type="Gene3D" id="3.30.200.20">
    <property type="entry name" value="Phosphorylase Kinase, domain 1"/>
    <property type="match status" value="1"/>
</dbReference>
<dbReference type="Gene3D" id="3.10.20.90">
    <property type="entry name" value="Phosphatidylinositol 3-kinase Catalytic Subunit, Chain A, domain 1"/>
    <property type="match status" value="1"/>
</dbReference>
<dbReference type="InterPro" id="IPR051180">
    <property type="entry name" value="IKK"/>
</dbReference>
<keyword evidence="5" id="KW-0547">Nucleotide-binding</keyword>
<dbReference type="Pfam" id="PF00069">
    <property type="entry name" value="Pkinase"/>
    <property type="match status" value="1"/>
</dbReference>
<evidence type="ECO:0000256" key="5">
    <source>
        <dbReference type="ARBA" id="ARBA00022741"/>
    </source>
</evidence>
<keyword evidence="3" id="KW-0723">Serine/threonine-protein kinase</keyword>
<dbReference type="PANTHER" id="PTHR22969:SF15">
    <property type="entry name" value="FI05319P"/>
    <property type="match status" value="1"/>
</dbReference>
<evidence type="ECO:0000256" key="6">
    <source>
        <dbReference type="ARBA" id="ARBA00022777"/>
    </source>
</evidence>
<dbReference type="EMBL" id="CAJFCJ010000016">
    <property type="protein sequence ID" value="CAD5122213.1"/>
    <property type="molecule type" value="Genomic_DNA"/>
</dbReference>
<keyword evidence="7" id="KW-0067">ATP-binding</keyword>
<evidence type="ECO:0000256" key="9">
    <source>
        <dbReference type="SAM" id="MobiDB-lite"/>
    </source>
</evidence>
<dbReference type="SUPFAM" id="SSF56112">
    <property type="entry name" value="Protein kinase-like (PK-like)"/>
    <property type="match status" value="1"/>
</dbReference>
<feature type="compositionally biased region" description="Acidic residues" evidence="9">
    <location>
        <begin position="776"/>
        <end position="785"/>
    </location>
</feature>
<dbReference type="GO" id="GO:0005524">
    <property type="term" value="F:ATP binding"/>
    <property type="evidence" value="ECO:0007669"/>
    <property type="project" value="UniProtKB-KW"/>
</dbReference>
<dbReference type="OrthoDB" id="10013850at2759"/>
<evidence type="ECO:0000256" key="3">
    <source>
        <dbReference type="ARBA" id="ARBA00022527"/>
    </source>
</evidence>
<sequence length="864" mass="100236">MAYDLIKRVSKEAKGRFTKSSKTDDRVYETIKAVEPTVDIQLQSEMHCHTTIYETINYWWSNEISSIKGNGATASVYEGRNKTTGERVAIKVFSRTILSQYDRKNRKREFAAMKAIKHKNVVQLKGIERIKLLEQDAIIMELCECSLATHLARPENHYGLEESDFLTVVGDVTSGLKYLRNLKYIHRDIKPGNIMRYVEMNGKVTYKLGDFGASRKLDEGENFQSLYGTDEYLHPDIYVIAKLDRRRSGSFDESVDLWSLGCTFYHCASNELPFRPFGGRKAIEAMVEMHAKKPKGVLSMYQKSENSEFITSEHLPRDCRLSSSLKSLIEPLLAKLLETDRNEIISFDSLFYIVDDIMTKSRIPITIVNQLKSDVIFVPNENTFEKFTNILSEQTSIDPNNLLLIWNSTVLSKSHSIDTTTITKENPLLVFQLNSHGMRNDKTALNDKPIQLKTLERKRRINVVDVKSDLKNLKEISISAYSAYLYMTHLISMFRQCLNIPNIVEEYFQKSSIQLHELVKKLDNELTIKSNSFELVTIINGSESCSINISEELEQVSSEVNYLDNRLENEIKHFESQFQNPEYSKMKETFSHQKFPDLLSVESSWDSTVYQVFMRAKTLSKEIECSNRNEIEKYNVLSERNLLITNIMKCNEYFRKAFQYSQDLHHCLNSYIKYIVPFLENLNDIQQSIQNIQHKIELLSEQCDIIVQECLSAKKCKSKEFKSQRVEEVEAFSMRMDNIWAAPRKVGHQNRWISVNLDKDGQQFMTTMDISSNYDSAEEEGEEDNYYCYKSPPKPFAKEKESDDSDESDTTHVNDNDFIKEEIENILKESKNCRESDYLEENEKLSEQLSQLIESVKNSNQFSK</sequence>
<dbReference type="Proteomes" id="UP000549394">
    <property type="component" value="Unassembled WGS sequence"/>
</dbReference>
<keyword evidence="8" id="KW-0175">Coiled coil</keyword>
<keyword evidence="6" id="KW-0418">Kinase</keyword>
<feature type="coiled-coil region" evidence="8">
    <location>
        <begin position="682"/>
        <end position="709"/>
    </location>
</feature>
<evidence type="ECO:0000256" key="8">
    <source>
        <dbReference type="SAM" id="Coils"/>
    </source>
</evidence>
<evidence type="ECO:0000256" key="7">
    <source>
        <dbReference type="ARBA" id="ARBA00022840"/>
    </source>
</evidence>
<evidence type="ECO:0000256" key="4">
    <source>
        <dbReference type="ARBA" id="ARBA00022679"/>
    </source>
</evidence>
<evidence type="ECO:0000256" key="2">
    <source>
        <dbReference type="ARBA" id="ARBA00022490"/>
    </source>
</evidence>
<dbReference type="InterPro" id="IPR000719">
    <property type="entry name" value="Prot_kinase_dom"/>
</dbReference>
<keyword evidence="2" id="KW-0963">Cytoplasm</keyword>
<dbReference type="PANTHER" id="PTHR22969">
    <property type="entry name" value="IKB KINASE"/>
    <property type="match status" value="1"/>
</dbReference>
<gene>
    <name evidence="11" type="ORF">DGYR_LOCUS10048</name>
</gene>
<comment type="subcellular location">
    <subcellularLocation>
        <location evidence="1">Cytoplasm</location>
    </subcellularLocation>
</comment>
<protein>
    <submittedName>
        <fullName evidence="11">DgyrCDS10664</fullName>
    </submittedName>
</protein>
<accession>A0A7I8W104</accession>
<dbReference type="InterPro" id="IPR011009">
    <property type="entry name" value="Kinase-like_dom_sf"/>
</dbReference>
<dbReference type="AlphaFoldDB" id="A0A7I8W104"/>
<evidence type="ECO:0000259" key="10">
    <source>
        <dbReference type="PROSITE" id="PS50011"/>
    </source>
</evidence>
<organism evidence="11 12">
    <name type="scientific">Dimorphilus gyrociliatus</name>
    <dbReference type="NCBI Taxonomy" id="2664684"/>
    <lineage>
        <taxon>Eukaryota</taxon>
        <taxon>Metazoa</taxon>
        <taxon>Spiralia</taxon>
        <taxon>Lophotrochozoa</taxon>
        <taxon>Annelida</taxon>
        <taxon>Polychaeta</taxon>
        <taxon>Polychaeta incertae sedis</taxon>
        <taxon>Dinophilidae</taxon>
        <taxon>Dimorphilus</taxon>
    </lineage>
</organism>
<comment type="caution">
    <text evidence="11">The sequence shown here is derived from an EMBL/GenBank/DDBJ whole genome shotgun (WGS) entry which is preliminary data.</text>
</comment>
<dbReference type="FunFam" id="1.10.510.10:FF:000100">
    <property type="entry name" value="inhibitor of nuclear factor kappa-B kinase subunit epsilon"/>
    <property type="match status" value="1"/>
</dbReference>
<name>A0A7I8W104_9ANNE</name>
<proteinExistence type="predicted"/>
<dbReference type="PROSITE" id="PS50011">
    <property type="entry name" value="PROTEIN_KINASE_DOM"/>
    <property type="match status" value="1"/>
</dbReference>
<feature type="domain" description="Protein kinase" evidence="10">
    <location>
        <begin position="62"/>
        <end position="358"/>
    </location>
</feature>
<keyword evidence="12" id="KW-1185">Reference proteome</keyword>
<feature type="region of interest" description="Disordered" evidence="9">
    <location>
        <begin position="774"/>
        <end position="817"/>
    </location>
</feature>
<dbReference type="Gene3D" id="1.10.510.10">
    <property type="entry name" value="Transferase(Phosphotransferase) domain 1"/>
    <property type="match status" value="1"/>
</dbReference>
<dbReference type="GO" id="GO:0005737">
    <property type="term" value="C:cytoplasm"/>
    <property type="evidence" value="ECO:0007669"/>
    <property type="project" value="UniProtKB-SubCell"/>
</dbReference>
<keyword evidence="4" id="KW-0808">Transferase</keyword>
<dbReference type="GO" id="GO:0004674">
    <property type="term" value="F:protein serine/threonine kinase activity"/>
    <property type="evidence" value="ECO:0007669"/>
    <property type="project" value="UniProtKB-KW"/>
</dbReference>
<evidence type="ECO:0000313" key="11">
    <source>
        <dbReference type="EMBL" id="CAD5122213.1"/>
    </source>
</evidence>
<evidence type="ECO:0000313" key="12">
    <source>
        <dbReference type="Proteomes" id="UP000549394"/>
    </source>
</evidence>
<evidence type="ECO:0000256" key="1">
    <source>
        <dbReference type="ARBA" id="ARBA00004496"/>
    </source>
</evidence>
<dbReference type="SMART" id="SM00220">
    <property type="entry name" value="S_TKc"/>
    <property type="match status" value="1"/>
</dbReference>